<accession>A0ABU1GY67</accession>
<feature type="binding site" evidence="1">
    <location>
        <position position="35"/>
    </location>
    <ligand>
        <name>S-adenosyl-L-methionine</name>
        <dbReference type="ChEBI" id="CHEBI:59789"/>
    </ligand>
</feature>
<dbReference type="SUPFAM" id="SSF53335">
    <property type="entry name" value="S-adenosyl-L-methionine-dependent methyltransferases"/>
    <property type="match status" value="1"/>
</dbReference>
<dbReference type="Pfam" id="PF13489">
    <property type="entry name" value="Methyltransf_23"/>
    <property type="match status" value="1"/>
</dbReference>
<sequence length="263" mass="29570">MGDERGYQPGTDRYFDGLAEKFAETMYGASRGKLRLARVQAHIQEHIPLEPGQRVLDIGGGLGQMSAWARAQGLSPVLVEPSMDMLTFARAALGDDIPCVQSDLQTFARSAAEPFDLVLCHAMLEWMAHPEEALPLLYSQVKPGGWLSLMVFNLDALRFSNIVKGNTTRVVEDRNLAGKGRHKRLTPISPMTHDQVSQWITAAGFECRAVAGIRVFHDYLRERAPDDKTLEELLELETRFGAQEPYWRLGRYLHYCLQRPEAS</sequence>
<dbReference type="CDD" id="cd02440">
    <property type="entry name" value="AdoMet_MTases"/>
    <property type="match status" value="1"/>
</dbReference>
<keyword evidence="1" id="KW-0808">Transferase</keyword>
<name>A0ABU1GY67_9GAMM</name>
<dbReference type="Gene3D" id="3.40.50.150">
    <property type="entry name" value="Vaccinia Virus protein VP39"/>
    <property type="match status" value="1"/>
</dbReference>
<dbReference type="EC" id="2.1.1.-" evidence="1"/>
<evidence type="ECO:0000256" key="1">
    <source>
        <dbReference type="HAMAP-Rule" id="MF_02057"/>
    </source>
</evidence>
<dbReference type="RefSeq" id="WP_251593868.1">
    <property type="nucleotide sequence ID" value="NZ_JAMLJI010000003.1"/>
</dbReference>
<dbReference type="InterPro" id="IPR033664">
    <property type="entry name" value="Cmo5U_methylTrfase"/>
</dbReference>
<feature type="binding site" evidence="1">
    <location>
        <position position="80"/>
    </location>
    <ligand>
        <name>S-adenosyl-L-methionine</name>
        <dbReference type="ChEBI" id="CHEBI:59789"/>
    </ligand>
</feature>
<dbReference type="EMBL" id="JARWAO010000007">
    <property type="protein sequence ID" value="MDR5896992.1"/>
    <property type="molecule type" value="Genomic_DNA"/>
</dbReference>
<reference evidence="2 3" key="1">
    <citation type="submission" date="2023-04" db="EMBL/GenBank/DDBJ databases">
        <title>A long-awaited taxogenomic arrangement of the family Halomonadaceae.</title>
        <authorList>
            <person name="De La Haba R."/>
            <person name="Chuvochina M."/>
            <person name="Wittouck S."/>
            <person name="Arahal D.R."/>
            <person name="Sanchez-Porro C."/>
            <person name="Hugenholtz P."/>
            <person name="Ventosa A."/>
        </authorList>
    </citation>
    <scope>NUCLEOTIDE SEQUENCE [LARGE SCALE GENOMIC DNA]</scope>
    <source>
        <strain evidence="2 3">DSM 22428</strain>
    </source>
</reference>
<feature type="binding site" evidence="1">
    <location>
        <position position="121"/>
    </location>
    <ligand>
        <name>S-adenosyl-L-methionine</name>
        <dbReference type="ChEBI" id="CHEBI:59789"/>
    </ligand>
</feature>
<dbReference type="GO" id="GO:0008168">
    <property type="term" value="F:methyltransferase activity"/>
    <property type="evidence" value="ECO:0007669"/>
    <property type="project" value="UniProtKB-KW"/>
</dbReference>
<dbReference type="GO" id="GO:0032259">
    <property type="term" value="P:methylation"/>
    <property type="evidence" value="ECO:0007669"/>
    <property type="project" value="UniProtKB-KW"/>
</dbReference>
<gene>
    <name evidence="1" type="primary">cmoM</name>
    <name evidence="2" type="ORF">QC825_13020</name>
</gene>
<dbReference type="HAMAP" id="MF_02057">
    <property type="entry name" value="tRNA_methyltr_CmoM"/>
    <property type="match status" value="1"/>
</dbReference>
<keyword evidence="1 2" id="KW-0489">Methyltransferase</keyword>
<organism evidence="2 3">
    <name type="scientific">Larsenimonas suaedae</name>
    <dbReference type="NCBI Taxonomy" id="1851019"/>
    <lineage>
        <taxon>Bacteria</taxon>
        <taxon>Pseudomonadati</taxon>
        <taxon>Pseudomonadota</taxon>
        <taxon>Gammaproteobacteria</taxon>
        <taxon>Oceanospirillales</taxon>
        <taxon>Halomonadaceae</taxon>
        <taxon>Larsenimonas</taxon>
    </lineage>
</organism>
<keyword evidence="3" id="KW-1185">Reference proteome</keyword>
<dbReference type="InterPro" id="IPR029063">
    <property type="entry name" value="SAM-dependent_MTases_sf"/>
</dbReference>
<comment type="caution">
    <text evidence="2">The sequence shown here is derived from an EMBL/GenBank/DDBJ whole genome shotgun (WGS) entry which is preliminary data.</text>
</comment>
<comment type="caution">
    <text evidence="1">Lacks conserved residue(s) required for the propagation of feature annotation.</text>
</comment>
<evidence type="ECO:0000313" key="2">
    <source>
        <dbReference type="EMBL" id="MDR5896992.1"/>
    </source>
</evidence>
<keyword evidence="1" id="KW-0819">tRNA processing</keyword>
<dbReference type="PANTHER" id="PTHR43861">
    <property type="entry name" value="TRANS-ACONITATE 2-METHYLTRANSFERASE-RELATED"/>
    <property type="match status" value="1"/>
</dbReference>
<evidence type="ECO:0000313" key="3">
    <source>
        <dbReference type="Proteomes" id="UP001269375"/>
    </source>
</evidence>
<comment type="similarity">
    <text evidence="1">Belongs to the class I-like SAM-binding methyltransferase superfamily. CmoM family.</text>
</comment>
<dbReference type="Proteomes" id="UP001269375">
    <property type="component" value="Unassembled WGS sequence"/>
</dbReference>
<comment type="catalytic activity">
    <reaction evidence="1">
        <text>5-carboxymethoxyuridine(34) in tRNA + S-adenosyl-L-methionine = 5-methoxycarbonylmethoxyuridine(34) in tRNA + S-adenosyl-L-homocysteine</text>
        <dbReference type="Rhea" id="RHEA:54080"/>
        <dbReference type="Rhea" id="RHEA-COMP:13383"/>
        <dbReference type="Rhea" id="RHEA-COMP:13781"/>
        <dbReference type="ChEBI" id="CHEBI:57856"/>
        <dbReference type="ChEBI" id="CHEBI:59789"/>
        <dbReference type="ChEBI" id="CHEBI:136879"/>
        <dbReference type="ChEBI" id="CHEBI:138053"/>
    </reaction>
</comment>
<feature type="binding site" evidence="1">
    <location>
        <begin position="59"/>
        <end position="60"/>
    </location>
    <ligand>
        <name>S-adenosyl-L-methionine</name>
        <dbReference type="ChEBI" id="CHEBI:59789"/>
    </ligand>
</feature>
<protein>
    <recommendedName>
        <fullName evidence="1">tRNA 5-carboxymethoxyuridine methyltransferase</fullName>
        <ecNumber evidence="1">2.1.1.-</ecNumber>
    </recommendedName>
    <alternativeName>
        <fullName evidence="1">cmo5U methyltransferase</fullName>
    </alternativeName>
</protein>
<keyword evidence="1" id="KW-0949">S-adenosyl-L-methionine</keyword>
<proteinExistence type="inferred from homology"/>
<comment type="function">
    <text evidence="1">Catalyzes the methylation of 5-carboxymethoxyuridine (cmo5U) to form 5-methoxycarbonylmethoxyuridine (mcmo5U) at position 34 in tRNAs.</text>
</comment>